<feature type="compositionally biased region" description="Basic residues" evidence="1">
    <location>
        <begin position="57"/>
        <end position="69"/>
    </location>
</feature>
<gene>
    <name evidence="2" type="ORF">CC78DRAFT_586334</name>
</gene>
<keyword evidence="3" id="KW-1185">Reference proteome</keyword>
<protein>
    <submittedName>
        <fullName evidence="2">Uncharacterized protein</fullName>
    </submittedName>
</protein>
<dbReference type="AlphaFoldDB" id="A0A9P4MVK3"/>
<dbReference type="Proteomes" id="UP000800093">
    <property type="component" value="Unassembled WGS sequence"/>
</dbReference>
<feature type="region of interest" description="Disordered" evidence="1">
    <location>
        <begin position="1"/>
        <end position="79"/>
    </location>
</feature>
<proteinExistence type="predicted"/>
<organism evidence="2 3">
    <name type="scientific">Lojkania enalia</name>
    <dbReference type="NCBI Taxonomy" id="147567"/>
    <lineage>
        <taxon>Eukaryota</taxon>
        <taxon>Fungi</taxon>
        <taxon>Dikarya</taxon>
        <taxon>Ascomycota</taxon>
        <taxon>Pezizomycotina</taxon>
        <taxon>Dothideomycetes</taxon>
        <taxon>Pleosporomycetidae</taxon>
        <taxon>Pleosporales</taxon>
        <taxon>Pleosporales incertae sedis</taxon>
        <taxon>Lojkania</taxon>
    </lineage>
</organism>
<feature type="compositionally biased region" description="Polar residues" evidence="1">
    <location>
        <begin position="70"/>
        <end position="79"/>
    </location>
</feature>
<evidence type="ECO:0000313" key="3">
    <source>
        <dbReference type="Proteomes" id="UP000800093"/>
    </source>
</evidence>
<sequence length="79" mass="8628">MAKCRHNYPRTPQRSTDEVAEPTPTTQQPGKENEGGNAMSAPGSVISSTSANAPGKSSRKGRQKERRHNNWQGMSCQVM</sequence>
<reference evidence="3" key="1">
    <citation type="journal article" date="2020" name="Stud. Mycol.">
        <title>101 Dothideomycetes genomes: A test case for predicting lifestyles and emergence of pathogens.</title>
        <authorList>
            <person name="Haridas S."/>
            <person name="Albert R."/>
            <person name="Binder M."/>
            <person name="Bloem J."/>
            <person name="LaButti K."/>
            <person name="Salamov A."/>
            <person name="Andreopoulos B."/>
            <person name="Baker S."/>
            <person name="Barry K."/>
            <person name="Bills G."/>
            <person name="Bluhm B."/>
            <person name="Cannon C."/>
            <person name="Castanera R."/>
            <person name="Culley D."/>
            <person name="Daum C."/>
            <person name="Ezra D."/>
            <person name="Gonzalez J."/>
            <person name="Henrissat B."/>
            <person name="Kuo A."/>
            <person name="Liang C."/>
            <person name="Lipzen A."/>
            <person name="Lutzoni F."/>
            <person name="Magnuson J."/>
            <person name="Mondo S."/>
            <person name="Nolan M."/>
            <person name="Ohm R."/>
            <person name="Pangilinan J."/>
            <person name="Park H.-J."/>
            <person name="Ramirez L."/>
            <person name="Alfaro M."/>
            <person name="Sun H."/>
            <person name="Tritt A."/>
            <person name="Yoshinaga Y."/>
            <person name="Zwiers L.-H."/>
            <person name="Turgeon B."/>
            <person name="Goodwin S."/>
            <person name="Spatafora J."/>
            <person name="Crous P."/>
            <person name="Grigoriev I."/>
        </authorList>
    </citation>
    <scope>NUCLEOTIDE SEQUENCE [LARGE SCALE GENOMIC DNA]</scope>
    <source>
        <strain evidence="3">CBS 304.66</strain>
    </source>
</reference>
<comment type="caution">
    <text evidence="2">The sequence shown here is derived from an EMBL/GenBank/DDBJ whole genome shotgun (WGS) entry which is preliminary data.</text>
</comment>
<evidence type="ECO:0000313" key="2">
    <source>
        <dbReference type="EMBL" id="KAF2259095.1"/>
    </source>
</evidence>
<accession>A0A9P4MVK3</accession>
<dbReference type="EMBL" id="ML986721">
    <property type="protein sequence ID" value="KAF2259095.1"/>
    <property type="molecule type" value="Genomic_DNA"/>
</dbReference>
<name>A0A9P4MVK3_9PLEO</name>
<evidence type="ECO:0000256" key="1">
    <source>
        <dbReference type="SAM" id="MobiDB-lite"/>
    </source>
</evidence>